<name>A0A0X8XVM9_9CORY</name>
<dbReference type="InterPro" id="IPR003615">
    <property type="entry name" value="HNH_nuc"/>
</dbReference>
<dbReference type="OrthoDB" id="4413566at2"/>
<proteinExistence type="predicted"/>
<dbReference type="RefSeq" id="WP_041630065.1">
    <property type="nucleotide sequence ID" value="NZ_FAUH01000060.1"/>
</dbReference>
<evidence type="ECO:0000313" key="2">
    <source>
        <dbReference type="Proteomes" id="UP000182498"/>
    </source>
</evidence>
<organism evidence="1 2">
    <name type="scientific">Corynebacterium variabile</name>
    <dbReference type="NCBI Taxonomy" id="1727"/>
    <lineage>
        <taxon>Bacteria</taxon>
        <taxon>Bacillati</taxon>
        <taxon>Actinomycetota</taxon>
        <taxon>Actinomycetes</taxon>
        <taxon>Mycobacteriales</taxon>
        <taxon>Corynebacteriaceae</taxon>
        <taxon>Corynebacterium</taxon>
    </lineage>
</organism>
<dbReference type="CDD" id="cd00085">
    <property type="entry name" value="HNHc"/>
    <property type="match status" value="1"/>
</dbReference>
<dbReference type="AlphaFoldDB" id="A0A0X8XVM9"/>
<protein>
    <recommendedName>
        <fullName evidence="3">HNH nuclease domain-containing protein</fullName>
    </recommendedName>
</protein>
<keyword evidence="2" id="KW-1185">Reference proteome</keyword>
<sequence>MTTALPLPLDAEHPARDLVQAVNHAEFDLVTWLLTIDEDLRLSTVLALRGRTRAEAYRYAHAAELAARMPELFDLLGADGRITVDHLDTVWSQINRHLTTLTRSEARRLGPVIDTAVAAALTDWMEANCPVGLDAFALVVQETLASVASGLVAATELAEQDTQRLTKRGTKLVLDCGSETTATAVWGAVGEKALEMLREARRGAEDQDSTDSADSAPVPSMAQCRARVLLDQLGDTPDTMRTVVNLYRTTVDGKTGVGGAFIPKVGYLSDVTAEMLESVADLVRCLPDWETVLGDESEAYRFPTMQRAAMEGRDGHCRFPGCDIPADRCEHDHIVNSWHTSPDSDGPTSVANGMCLCRLHHALKTAGLWSAETVDDGVTVIWTGPAGVIAVTEADGPLSPARAGPDI</sequence>
<dbReference type="Proteomes" id="UP000182498">
    <property type="component" value="Unassembled WGS sequence"/>
</dbReference>
<accession>A0A0X8XVM9</accession>
<evidence type="ECO:0000313" key="1">
    <source>
        <dbReference type="EMBL" id="CUU67632.1"/>
    </source>
</evidence>
<evidence type="ECO:0008006" key="3">
    <source>
        <dbReference type="Google" id="ProtNLM"/>
    </source>
</evidence>
<reference evidence="2" key="1">
    <citation type="submission" date="2015-11" db="EMBL/GenBank/DDBJ databases">
        <authorList>
            <person name="Dugat-Bony E."/>
        </authorList>
    </citation>
    <scope>NUCLEOTIDE SEQUENCE [LARGE SCALE GENOMIC DNA]</scope>
    <source>
        <strain evidence="2">Mu292</strain>
    </source>
</reference>
<dbReference type="EMBL" id="FAUH01000060">
    <property type="protein sequence ID" value="CUU67632.1"/>
    <property type="molecule type" value="Genomic_DNA"/>
</dbReference>
<gene>
    <name evidence="1" type="ORF">CVAR292_02999</name>
</gene>